<dbReference type="CDD" id="cd00167">
    <property type="entry name" value="SANT"/>
    <property type="match status" value="2"/>
</dbReference>
<name>A0A1X0QKX2_9MICR</name>
<dbReference type="VEuPathDB" id="MicrosporidiaDB:A0H76_1078"/>
<comment type="caution">
    <text evidence="3">The sequence shown here is derived from an EMBL/GenBank/DDBJ whole genome shotgun (WGS) entry which is preliminary data.</text>
</comment>
<evidence type="ECO:0000313" key="3">
    <source>
        <dbReference type="EMBL" id="ORE00408.1"/>
    </source>
</evidence>
<dbReference type="EMBL" id="LTAI01000024">
    <property type="protein sequence ID" value="ORE00408.1"/>
    <property type="molecule type" value="Genomic_DNA"/>
</dbReference>
<feature type="domain" description="HTH myb-type" evidence="2">
    <location>
        <begin position="210"/>
        <end position="260"/>
    </location>
</feature>
<dbReference type="PANTHER" id="PTHR45614">
    <property type="entry name" value="MYB PROTEIN-RELATED"/>
    <property type="match status" value="1"/>
</dbReference>
<proteinExistence type="predicted"/>
<reference evidence="3 4" key="1">
    <citation type="journal article" date="2017" name="Environ. Microbiol.">
        <title>Decay of the glycolytic pathway and adaptation to intranuclear parasitism within Enterocytozoonidae microsporidia.</title>
        <authorList>
            <person name="Wiredu Boakye D."/>
            <person name="Jaroenlak P."/>
            <person name="Prachumwat A."/>
            <person name="Williams T.A."/>
            <person name="Bateman K.S."/>
            <person name="Itsathitphaisarn O."/>
            <person name="Sritunyalucksana K."/>
            <person name="Paszkiewicz K.H."/>
            <person name="Moore K.A."/>
            <person name="Stentiford G.D."/>
            <person name="Williams B.A."/>
        </authorList>
    </citation>
    <scope>NUCLEOTIDE SEQUENCE [LARGE SCALE GENOMIC DNA]</scope>
    <source>
        <strain evidence="4">canceri</strain>
    </source>
</reference>
<feature type="domain" description="Myb-like" evidence="1">
    <location>
        <begin position="206"/>
        <end position="256"/>
    </location>
</feature>
<dbReference type="PROSITE" id="PS51294">
    <property type="entry name" value="HTH_MYB"/>
    <property type="match status" value="2"/>
</dbReference>
<dbReference type="GO" id="GO:0000981">
    <property type="term" value="F:DNA-binding transcription factor activity, RNA polymerase II-specific"/>
    <property type="evidence" value="ECO:0007669"/>
    <property type="project" value="TreeGrafter"/>
</dbReference>
<dbReference type="PANTHER" id="PTHR45614:SF299">
    <property type="entry name" value="MYB-LIKE DNA-BINDING DOMAIN CONTAINING PROTEIN"/>
    <property type="match status" value="1"/>
</dbReference>
<dbReference type="Pfam" id="PF00249">
    <property type="entry name" value="Myb_DNA-binding"/>
    <property type="match status" value="2"/>
</dbReference>
<dbReference type="Proteomes" id="UP000192501">
    <property type="component" value="Unassembled WGS sequence"/>
</dbReference>
<accession>A0A1X0QKX2</accession>
<dbReference type="InterPro" id="IPR009057">
    <property type="entry name" value="Homeodomain-like_sf"/>
</dbReference>
<dbReference type="SMART" id="SM00717">
    <property type="entry name" value="SANT"/>
    <property type="match status" value="2"/>
</dbReference>
<dbReference type="Gene3D" id="1.10.10.60">
    <property type="entry name" value="Homeodomain-like"/>
    <property type="match status" value="2"/>
</dbReference>
<evidence type="ECO:0000259" key="1">
    <source>
        <dbReference type="PROSITE" id="PS50090"/>
    </source>
</evidence>
<organism evidence="3 4">
    <name type="scientific">Hepatospora eriocheir</name>
    <dbReference type="NCBI Taxonomy" id="1081669"/>
    <lineage>
        <taxon>Eukaryota</taxon>
        <taxon>Fungi</taxon>
        <taxon>Fungi incertae sedis</taxon>
        <taxon>Microsporidia</taxon>
        <taxon>Hepatosporidae</taxon>
        <taxon>Hepatospora</taxon>
    </lineage>
</organism>
<evidence type="ECO:0000259" key="2">
    <source>
        <dbReference type="PROSITE" id="PS51294"/>
    </source>
</evidence>
<gene>
    <name evidence="3" type="primary">MYB86</name>
    <name evidence="3" type="ORF">A0H76_1078</name>
</gene>
<dbReference type="GO" id="GO:0005634">
    <property type="term" value="C:nucleus"/>
    <property type="evidence" value="ECO:0007669"/>
    <property type="project" value="TreeGrafter"/>
</dbReference>
<sequence>MFNIFYQEKKENSEKSICSDSNVIERSDKKNEGVNMKVKQENGNSPFKSATNSTNLFNRERIIFNRERKENLNNKEITNLSYGSSELQKFSKLADVCDYELTKRVENFNVNRISINSILKYQNKQPVHNDEELLYSNTIDNISNNDSKICNCFAEQLNRGRWSKEEDISLLRFIKNYGTDNWSFIAAKMVTRNAKQCRERYFNQLNPSLNKNPFTKSEIDLIIKSQRELGNKWTQIAGRLTNRSENDVKNFYYGIKKNKNRKK</sequence>
<dbReference type="SUPFAM" id="SSF46689">
    <property type="entry name" value="Homeodomain-like"/>
    <property type="match status" value="1"/>
</dbReference>
<dbReference type="InterPro" id="IPR001005">
    <property type="entry name" value="SANT/Myb"/>
</dbReference>
<feature type="domain" description="HTH myb-type" evidence="2">
    <location>
        <begin position="154"/>
        <end position="209"/>
    </location>
</feature>
<dbReference type="PROSITE" id="PS50090">
    <property type="entry name" value="MYB_LIKE"/>
    <property type="match status" value="2"/>
</dbReference>
<protein>
    <submittedName>
        <fullName evidence="3">MYB86</fullName>
    </submittedName>
</protein>
<dbReference type="InterPro" id="IPR017930">
    <property type="entry name" value="Myb_dom"/>
</dbReference>
<dbReference type="InterPro" id="IPR050560">
    <property type="entry name" value="MYB_TF"/>
</dbReference>
<dbReference type="GO" id="GO:0000978">
    <property type="term" value="F:RNA polymerase II cis-regulatory region sequence-specific DNA binding"/>
    <property type="evidence" value="ECO:0007669"/>
    <property type="project" value="TreeGrafter"/>
</dbReference>
<feature type="domain" description="Myb-like" evidence="1">
    <location>
        <begin position="154"/>
        <end position="205"/>
    </location>
</feature>
<dbReference type="AlphaFoldDB" id="A0A1X0QKX2"/>
<evidence type="ECO:0000313" key="4">
    <source>
        <dbReference type="Proteomes" id="UP000192501"/>
    </source>
</evidence>
<dbReference type="VEuPathDB" id="MicrosporidiaDB:HERIO_2461"/>